<dbReference type="RefSeq" id="WP_169147068.1">
    <property type="nucleotide sequence ID" value="NZ_JABBGA010000016.1"/>
</dbReference>
<organism evidence="1 2">
    <name type="scientific">Zoogloea dura</name>
    <dbReference type="NCBI Taxonomy" id="2728840"/>
    <lineage>
        <taxon>Bacteria</taxon>
        <taxon>Pseudomonadati</taxon>
        <taxon>Pseudomonadota</taxon>
        <taxon>Betaproteobacteria</taxon>
        <taxon>Rhodocyclales</taxon>
        <taxon>Zoogloeaceae</taxon>
        <taxon>Zoogloea</taxon>
    </lineage>
</organism>
<protein>
    <submittedName>
        <fullName evidence="1">Uncharacterized protein</fullName>
    </submittedName>
</protein>
<dbReference type="EMBL" id="JABBGA010000016">
    <property type="protein sequence ID" value="NML27528.1"/>
    <property type="molecule type" value="Genomic_DNA"/>
</dbReference>
<sequence>MQQLYKKMGGKGLLLLGKGMVYPTERRASLYFKRSGEDHARAVVDEFNELFPGTETAARFARLFSEYFNNLPKIDAPSKPA</sequence>
<name>A0A848G5L8_9RHOO</name>
<evidence type="ECO:0000313" key="1">
    <source>
        <dbReference type="EMBL" id="NML27528.1"/>
    </source>
</evidence>
<evidence type="ECO:0000313" key="2">
    <source>
        <dbReference type="Proteomes" id="UP000580043"/>
    </source>
</evidence>
<reference evidence="1 2" key="1">
    <citation type="submission" date="2020-04" db="EMBL/GenBank/DDBJ databases">
        <title>Zoogloea sp. G-4-1-14 isolated from soil.</title>
        <authorList>
            <person name="Dahal R.H."/>
        </authorList>
    </citation>
    <scope>NUCLEOTIDE SEQUENCE [LARGE SCALE GENOMIC DNA]</scope>
    <source>
        <strain evidence="1 2">G-4-1-14</strain>
    </source>
</reference>
<proteinExistence type="predicted"/>
<keyword evidence="2" id="KW-1185">Reference proteome</keyword>
<gene>
    <name evidence="1" type="ORF">HHL15_17365</name>
</gene>
<dbReference type="AlphaFoldDB" id="A0A848G5L8"/>
<dbReference type="Proteomes" id="UP000580043">
    <property type="component" value="Unassembled WGS sequence"/>
</dbReference>
<accession>A0A848G5L8</accession>
<comment type="caution">
    <text evidence="1">The sequence shown here is derived from an EMBL/GenBank/DDBJ whole genome shotgun (WGS) entry which is preliminary data.</text>
</comment>